<keyword evidence="1" id="KW-0175">Coiled coil</keyword>
<accession>A0A316XHZ8</accession>
<feature type="coiled-coil region" evidence="1">
    <location>
        <begin position="78"/>
        <end position="138"/>
    </location>
</feature>
<evidence type="ECO:0000313" key="3">
    <source>
        <dbReference type="Proteomes" id="UP000236594"/>
    </source>
</evidence>
<keyword evidence="3" id="KW-1185">Reference proteome</keyword>
<dbReference type="Proteomes" id="UP000236594">
    <property type="component" value="Unassembled WGS sequence"/>
</dbReference>
<comment type="caution">
    <text evidence="2">The sequence shown here is derived from an EMBL/GenBank/DDBJ whole genome shotgun (WGS) entry which is preliminary data.</text>
</comment>
<organism evidence="2 3">
    <name type="scientific">Chryseobacterium phosphatilyticum</name>
    <dbReference type="NCBI Taxonomy" id="475075"/>
    <lineage>
        <taxon>Bacteria</taxon>
        <taxon>Pseudomonadati</taxon>
        <taxon>Bacteroidota</taxon>
        <taxon>Flavobacteriia</taxon>
        <taxon>Flavobacteriales</taxon>
        <taxon>Weeksellaceae</taxon>
        <taxon>Chryseobacterium group</taxon>
        <taxon>Chryseobacterium</taxon>
    </lineage>
</organism>
<dbReference type="OrthoDB" id="1362060at2"/>
<evidence type="ECO:0000313" key="2">
    <source>
        <dbReference type="EMBL" id="PWN71793.1"/>
    </source>
</evidence>
<dbReference type="RefSeq" id="WP_103249747.1">
    <property type="nucleotide sequence ID" value="NZ_PPED02000001.1"/>
</dbReference>
<protein>
    <submittedName>
        <fullName evidence="2">Uncharacterized protein</fullName>
    </submittedName>
</protein>
<sequence>MKKMMVGLSLALSVTTICGQKAPAKNSSLTLYNYQTFNCDNKGYFDATKYKKEEIDGVNKLLYQFNGVQFDIQPVFKLSNLEEIRKNKEEYLKQLEQQYQEKKKELYSLEVINLPMWKKLQQQTIESFENEYQLNKEEILAYSDPTTLKDSKFYTSCREHIDAISSPDREKMFAAWKSYIELKSKSNADPKGVLARFNTKMNDPQKEDYALIDMIGLSFHNCANSSFRQKIDEETNAYKDFDKIFTKLKRNCDEP</sequence>
<dbReference type="EMBL" id="PPED02000001">
    <property type="protein sequence ID" value="PWN71793.1"/>
    <property type="molecule type" value="Genomic_DNA"/>
</dbReference>
<dbReference type="AlphaFoldDB" id="A0A316XHZ8"/>
<proteinExistence type="predicted"/>
<reference evidence="2 3" key="1">
    <citation type="submission" date="2018-04" db="EMBL/GenBank/DDBJ databases">
        <title>Draft Genome Sequence of Phosphate-Solubilizing Chryseobacterium sp. ISE14 that is a Biocontrol and Plant Growth-Promoting Rhizobacterium Isolated from Cucumber.</title>
        <authorList>
            <person name="Jeong J.-J."/>
            <person name="Sang M.K."/>
            <person name="Choi I.-G."/>
            <person name="Kim K.D."/>
        </authorList>
    </citation>
    <scope>NUCLEOTIDE SEQUENCE [LARGE SCALE GENOMIC DNA]</scope>
    <source>
        <strain evidence="2 3">ISE14</strain>
    </source>
</reference>
<name>A0A316XHZ8_9FLAO</name>
<evidence type="ECO:0000256" key="1">
    <source>
        <dbReference type="SAM" id="Coils"/>
    </source>
</evidence>
<gene>
    <name evidence="2" type="ORF">C1631_004005</name>
</gene>